<proteinExistence type="predicted"/>
<evidence type="ECO:0000313" key="2">
    <source>
        <dbReference type="Proteomes" id="UP001515480"/>
    </source>
</evidence>
<sequence>MEIPLDPSGLPVCEVRVHGACGAQPPLGAAADPPPSLIAAWNGHAVWRVPEPNGSNCAVRAAAWRPRCAARVEARLLLPAEKSVRKAEAVRSARYAELRRAQAVLAAARCDAPSVGGAVRAMSGAERRAVRWIYRQHAGGAARLAKARVPHAAKVLEARGHSWKGASRSYFVAQREFLVRGLAAMCGPEGAEELTEEQFAWVLSLMPGRLLAFAVVLHGAHAYEAQVRRAASAAGRVAATCAAGRLDGSASLPINISWGRQWRYFSAFSCSDRRYVAQVCLTFKEGVLGNQVLGLRLRRGRRGIKYSLSNLFAFPWDQAMFAHNHAILQLPNDSWVAVGGMEGFVRSPRCAGRRDKPCLEPRPAAPAASPSAAARGAAALVGGVRITRGRGWRWTPSTWDRPRVFLRGADPAGCVDRRPEYTGYPRVQACEFDGRLSLVRMPTGAAFRLYARANLRYAALTGGRHVQTTWSRDLLTGWAPWQPVRLLGVDPAQVDIYFFLAQVNPIDPTTLLALMPVSEPPWACIALAFSRDGVTFSRPINLRDSAVGYRKHESNGYSSIDGYSARSEDHPVANMVFDPLSYRGQEHLLLYVHHAVGGTTYRDSPPYLAAYRIRSSELMRWTVEGLAEVDSHGRRTPEES</sequence>
<dbReference type="Proteomes" id="UP001515480">
    <property type="component" value="Unassembled WGS sequence"/>
</dbReference>
<dbReference type="AlphaFoldDB" id="A0AB34K8K6"/>
<evidence type="ECO:0000313" key="1">
    <source>
        <dbReference type="EMBL" id="KAL1530194.1"/>
    </source>
</evidence>
<reference evidence="1 2" key="1">
    <citation type="journal article" date="2024" name="Science">
        <title>Giant polyketide synthase enzymes in the biosynthesis of giant marine polyether toxins.</title>
        <authorList>
            <person name="Fallon T.R."/>
            <person name="Shende V.V."/>
            <person name="Wierzbicki I.H."/>
            <person name="Pendleton A.L."/>
            <person name="Watervoot N.F."/>
            <person name="Auber R.P."/>
            <person name="Gonzalez D.J."/>
            <person name="Wisecaver J.H."/>
            <person name="Moore B.S."/>
        </authorList>
    </citation>
    <scope>NUCLEOTIDE SEQUENCE [LARGE SCALE GENOMIC DNA]</scope>
    <source>
        <strain evidence="1 2">12B1</strain>
    </source>
</reference>
<name>A0AB34K8K6_PRYPA</name>
<accession>A0AB34K8K6</accession>
<keyword evidence="2" id="KW-1185">Reference proteome</keyword>
<dbReference type="EMBL" id="JBGBPQ010000001">
    <property type="protein sequence ID" value="KAL1530194.1"/>
    <property type="molecule type" value="Genomic_DNA"/>
</dbReference>
<protein>
    <submittedName>
        <fullName evidence="1">Uncharacterized protein</fullName>
    </submittedName>
</protein>
<comment type="caution">
    <text evidence="1">The sequence shown here is derived from an EMBL/GenBank/DDBJ whole genome shotgun (WGS) entry which is preliminary data.</text>
</comment>
<gene>
    <name evidence="1" type="ORF">AB1Y20_001110</name>
</gene>
<organism evidence="1 2">
    <name type="scientific">Prymnesium parvum</name>
    <name type="common">Toxic golden alga</name>
    <dbReference type="NCBI Taxonomy" id="97485"/>
    <lineage>
        <taxon>Eukaryota</taxon>
        <taxon>Haptista</taxon>
        <taxon>Haptophyta</taxon>
        <taxon>Prymnesiophyceae</taxon>
        <taxon>Prymnesiales</taxon>
        <taxon>Prymnesiaceae</taxon>
        <taxon>Prymnesium</taxon>
    </lineage>
</organism>